<dbReference type="AlphaFoldDB" id="A0A4W2G807"/>
<name>A0A4W2G807_BOBOX</name>
<evidence type="ECO:0000313" key="3">
    <source>
        <dbReference type="Proteomes" id="UP000429181"/>
    </source>
</evidence>
<sequence length="143" mass="15542">MSVMCLFSLSAILAPLLIAIYILQHFMLGEEPTLMVPNWRNWAVKRRTICCLRRGAWSALGPARARMCVCVRVFAVCVVCARQTPGSGERGMREEGTQTDVCVFVNKRPQLASGSRPSAGAPPSDLRPRPDPEALPAPGAGFC</sequence>
<dbReference type="Proteomes" id="UP000429181">
    <property type="component" value="Chromosome 25"/>
</dbReference>
<proteinExistence type="predicted"/>
<feature type="compositionally biased region" description="Low complexity" evidence="1">
    <location>
        <begin position="112"/>
        <end position="124"/>
    </location>
</feature>
<evidence type="ECO:0000256" key="1">
    <source>
        <dbReference type="SAM" id="MobiDB-lite"/>
    </source>
</evidence>
<accession>A0A4W2G807</accession>
<feature type="region of interest" description="Disordered" evidence="1">
    <location>
        <begin position="108"/>
        <end position="143"/>
    </location>
</feature>
<organism evidence="2 3">
    <name type="scientific">Bos indicus x Bos taurus</name>
    <name type="common">Hybrid cattle</name>
    <dbReference type="NCBI Taxonomy" id="30522"/>
    <lineage>
        <taxon>Eukaryota</taxon>
        <taxon>Metazoa</taxon>
        <taxon>Chordata</taxon>
        <taxon>Craniata</taxon>
        <taxon>Vertebrata</taxon>
        <taxon>Euteleostomi</taxon>
        <taxon>Mammalia</taxon>
        <taxon>Eutheria</taxon>
        <taxon>Laurasiatheria</taxon>
        <taxon>Artiodactyla</taxon>
        <taxon>Ruminantia</taxon>
        <taxon>Pecora</taxon>
        <taxon>Bovidae</taxon>
        <taxon>Bovinae</taxon>
        <taxon>Bos</taxon>
    </lineage>
</organism>
<protein>
    <submittedName>
        <fullName evidence="2">Uncharacterized protein</fullName>
    </submittedName>
</protein>
<reference evidence="2" key="2">
    <citation type="submission" date="2025-08" db="UniProtKB">
        <authorList>
            <consortium name="Ensembl"/>
        </authorList>
    </citation>
    <scope>IDENTIFICATION</scope>
</reference>
<reference evidence="2 3" key="1">
    <citation type="submission" date="2018-11" db="EMBL/GenBank/DDBJ databases">
        <title>Haplotype-resolved cattle genomes.</title>
        <authorList>
            <person name="Low W.Y."/>
            <person name="Tearle R."/>
            <person name="Bickhart D.M."/>
            <person name="Rosen B.D."/>
            <person name="Koren S."/>
            <person name="Rhie A."/>
            <person name="Hiendleder S."/>
            <person name="Phillippy A.M."/>
            <person name="Smith T.P.L."/>
            <person name="Williams J.L."/>
        </authorList>
    </citation>
    <scope>NUCLEOTIDE SEQUENCE [LARGE SCALE GENOMIC DNA]</scope>
</reference>
<dbReference type="GeneTree" id="ENSGT00970000198294"/>
<evidence type="ECO:0000313" key="2">
    <source>
        <dbReference type="Ensembl" id="ENSBIXP00005013015.1"/>
    </source>
</evidence>
<dbReference type="Ensembl" id="ENSBIXT00005022687.1">
    <property type="protein sequence ID" value="ENSBIXP00005013015.1"/>
    <property type="gene ID" value="ENSBIXG00005017173.1"/>
</dbReference>